<evidence type="ECO:0000256" key="12">
    <source>
        <dbReference type="SAM" id="MobiDB-lite"/>
    </source>
</evidence>
<feature type="domain" description="SRCR" evidence="15">
    <location>
        <begin position="19"/>
        <end position="184"/>
    </location>
</feature>
<feature type="region of interest" description="Disordered" evidence="12">
    <location>
        <begin position="528"/>
        <end position="547"/>
    </location>
</feature>
<keyword evidence="4 13" id="KW-0812">Transmembrane</keyword>
<keyword evidence="9 11" id="KW-1015">Disulfide bond</keyword>
<feature type="domain" description="SRCR" evidence="15">
    <location>
        <begin position="188"/>
        <end position="295"/>
    </location>
</feature>
<dbReference type="GO" id="GO:0005886">
    <property type="term" value="C:plasma membrane"/>
    <property type="evidence" value="ECO:0007669"/>
    <property type="project" value="TreeGrafter"/>
</dbReference>
<evidence type="ECO:0000256" key="11">
    <source>
        <dbReference type="PROSITE-ProRule" id="PRU00196"/>
    </source>
</evidence>
<dbReference type="EMBL" id="JAFBMS010000237">
    <property type="protein sequence ID" value="KAG9332714.1"/>
    <property type="molecule type" value="Genomic_DNA"/>
</dbReference>
<dbReference type="SUPFAM" id="SSF56487">
    <property type="entry name" value="SRCR-like"/>
    <property type="match status" value="5"/>
</dbReference>
<dbReference type="GO" id="GO:0031638">
    <property type="term" value="P:zymogen activation"/>
    <property type="evidence" value="ECO:0007669"/>
    <property type="project" value="TreeGrafter"/>
</dbReference>
<dbReference type="OrthoDB" id="8934573at2759"/>
<evidence type="ECO:0000256" key="7">
    <source>
        <dbReference type="ARBA" id="ARBA00022989"/>
    </source>
</evidence>
<feature type="disulfide bond" evidence="11">
    <location>
        <begin position="156"/>
        <end position="166"/>
    </location>
</feature>
<dbReference type="PRINTS" id="PR00258">
    <property type="entry name" value="SPERACTRCPTR"/>
</dbReference>
<feature type="region of interest" description="Disordered" evidence="12">
    <location>
        <begin position="473"/>
        <end position="498"/>
    </location>
</feature>
<dbReference type="FunFam" id="3.10.250.10:FF:000016">
    <property type="entry name" value="Scavenger receptor cysteine-rich protein type 12"/>
    <property type="match status" value="1"/>
</dbReference>
<feature type="domain" description="SRCR" evidence="15">
    <location>
        <begin position="300"/>
        <end position="426"/>
    </location>
</feature>
<feature type="disulfide bond" evidence="11">
    <location>
        <begin position="397"/>
        <end position="407"/>
    </location>
</feature>
<evidence type="ECO:0000256" key="13">
    <source>
        <dbReference type="SAM" id="Phobius"/>
    </source>
</evidence>
<dbReference type="InterPro" id="IPR036772">
    <property type="entry name" value="SRCR-like_dom_sf"/>
</dbReference>
<dbReference type="AlphaFoldDB" id="A0A8T2MXP5"/>
<dbReference type="InterPro" id="IPR001190">
    <property type="entry name" value="SRCR"/>
</dbReference>
<dbReference type="PANTHER" id="PTHR48071">
    <property type="entry name" value="SRCR DOMAIN-CONTAINING PROTEIN"/>
    <property type="match status" value="1"/>
</dbReference>
<evidence type="ECO:0000256" key="2">
    <source>
        <dbReference type="ARBA" id="ARBA00004613"/>
    </source>
</evidence>
<keyword evidence="7 13" id="KW-1133">Transmembrane helix</keyword>
<protein>
    <recommendedName>
        <fullName evidence="15">SRCR domain-containing protein</fullName>
    </recommendedName>
</protein>
<evidence type="ECO:0000256" key="9">
    <source>
        <dbReference type="ARBA" id="ARBA00023157"/>
    </source>
</evidence>
<feature type="chain" id="PRO_5035859053" description="SRCR domain-containing protein" evidence="14">
    <location>
        <begin position="16"/>
        <end position="671"/>
    </location>
</feature>
<feature type="transmembrane region" description="Helical" evidence="13">
    <location>
        <begin position="434"/>
        <end position="456"/>
    </location>
</feature>
<evidence type="ECO:0000256" key="1">
    <source>
        <dbReference type="ARBA" id="ARBA00004167"/>
    </source>
</evidence>
<dbReference type="GO" id="GO:0005615">
    <property type="term" value="C:extracellular space"/>
    <property type="evidence" value="ECO:0007669"/>
    <property type="project" value="TreeGrafter"/>
</dbReference>
<accession>A0A8T2MXP5</accession>
<feature type="disulfide bond" evidence="11">
    <location>
        <begin position="264"/>
        <end position="274"/>
    </location>
</feature>
<evidence type="ECO:0000256" key="8">
    <source>
        <dbReference type="ARBA" id="ARBA00023136"/>
    </source>
</evidence>
<evidence type="ECO:0000259" key="15">
    <source>
        <dbReference type="PROSITE" id="PS50287"/>
    </source>
</evidence>
<comment type="subcellular location">
    <subcellularLocation>
        <location evidence="1">Membrane</location>
        <topology evidence="1">Single-pass membrane protein</topology>
    </subcellularLocation>
    <subcellularLocation>
        <location evidence="2">Secreted</location>
    </subcellularLocation>
</comment>
<evidence type="ECO:0000256" key="10">
    <source>
        <dbReference type="ARBA" id="ARBA00023180"/>
    </source>
</evidence>
<dbReference type="Proteomes" id="UP000824540">
    <property type="component" value="Unassembled WGS sequence"/>
</dbReference>
<evidence type="ECO:0000313" key="16">
    <source>
        <dbReference type="EMBL" id="KAG9332714.1"/>
    </source>
</evidence>
<keyword evidence="5 14" id="KW-0732">Signal</keyword>
<keyword evidence="6" id="KW-0677">Repeat</keyword>
<keyword evidence="8 13" id="KW-0472">Membrane</keyword>
<sequence>MLILLLLLQVSAIQGMERLRLQGGDGPCSGRVEVFHENEWGIVCNHKWQKANENVICRSLDCGVPKASSTYHTIPATLGKAWMNEVNYKILPSLEYTCAGAVQLHGGSEIYTVCDRNWGEKEKKVLCRELNCDTAQSKLLPTTFQSQGRQISSINCAGDEKFLWQCDKLIEEGQCSDPVVVVCSEQKMVYILEDSPCSGRVRVEAEGESFWLAGSQEQNDNANVIYAWTEEHSQQLCEDLGCGKALTPDRSKTSPGVQFSDMYCPKKVSNLTQCNFIPKSDESYCNKNPVYVVCSDSVQARLSDPRVRCGGSVELLYSGEWRPVCKNQVRMLLQGSSACKGMVFALGTSAELRPVSLEHWGENELQVLCRYLKCGKSKSFQGIQTALVNWWTERYTCQGNETSIWSCHRHTNTKPTKKEQLYIECSEYYSPMPVTMIVTISLAAILVLAVALIIVLRIRKVRRLKKGKMGFDSGDYEDVLPEENETPESTKKAAQSRVGVENELGSWASASEYDDIDEGSDHLLRVETEAPEQDQTQRNGADGVKEDLQDDYDDVMEPVEPLEEDEASQLLQPYENFPEKDEDVKDEGIQLQPDQPGVHGPHPVLIYIVGKLLVEVIGGGAALPGEEPCEDAENDHAKGPGVQAGLHTEWVHPRSTLPILSNHRTQLRGHV</sequence>
<keyword evidence="17" id="KW-1185">Reference proteome</keyword>
<evidence type="ECO:0000256" key="14">
    <source>
        <dbReference type="SAM" id="SignalP"/>
    </source>
</evidence>
<reference evidence="16" key="1">
    <citation type="thesis" date="2021" institute="BYU ScholarsArchive" country="Provo, UT, USA">
        <title>Applications of and Algorithms for Genome Assembly and Genomic Analyses with an Emphasis on Marine Teleosts.</title>
        <authorList>
            <person name="Pickett B.D."/>
        </authorList>
    </citation>
    <scope>NUCLEOTIDE SEQUENCE</scope>
    <source>
        <strain evidence="16">HI-2016</strain>
    </source>
</reference>
<gene>
    <name evidence="16" type="ORF">JZ751_014813</name>
</gene>
<dbReference type="PANTHER" id="PTHR48071:SF15">
    <property type="entry name" value="SRCR DOMAIN-CONTAINING PROTEIN"/>
    <property type="match status" value="1"/>
</dbReference>
<dbReference type="Gene3D" id="3.10.250.10">
    <property type="entry name" value="SRCR-like domain"/>
    <property type="match status" value="4"/>
</dbReference>
<comment type="caution">
    <text evidence="16">The sequence shown here is derived from an EMBL/GenBank/DDBJ whole genome shotgun (WGS) entry which is preliminary data.</text>
</comment>
<organism evidence="16 17">
    <name type="scientific">Albula glossodonta</name>
    <name type="common">roundjaw bonefish</name>
    <dbReference type="NCBI Taxonomy" id="121402"/>
    <lineage>
        <taxon>Eukaryota</taxon>
        <taxon>Metazoa</taxon>
        <taxon>Chordata</taxon>
        <taxon>Craniata</taxon>
        <taxon>Vertebrata</taxon>
        <taxon>Euteleostomi</taxon>
        <taxon>Actinopterygii</taxon>
        <taxon>Neopterygii</taxon>
        <taxon>Teleostei</taxon>
        <taxon>Albuliformes</taxon>
        <taxon>Albulidae</taxon>
        <taxon>Albula</taxon>
    </lineage>
</organism>
<name>A0A8T2MXP5_9TELE</name>
<dbReference type="Pfam" id="PF00530">
    <property type="entry name" value="SRCR"/>
    <property type="match status" value="4"/>
</dbReference>
<evidence type="ECO:0000313" key="17">
    <source>
        <dbReference type="Proteomes" id="UP000824540"/>
    </source>
</evidence>
<evidence type="ECO:0000256" key="4">
    <source>
        <dbReference type="ARBA" id="ARBA00022692"/>
    </source>
</evidence>
<evidence type="ECO:0000256" key="6">
    <source>
        <dbReference type="ARBA" id="ARBA00022737"/>
    </source>
</evidence>
<feature type="signal peptide" evidence="14">
    <location>
        <begin position="1"/>
        <end position="15"/>
    </location>
</feature>
<keyword evidence="3" id="KW-0964">Secreted</keyword>
<dbReference type="SMART" id="SM00202">
    <property type="entry name" value="SR"/>
    <property type="match status" value="3"/>
</dbReference>
<keyword evidence="10" id="KW-0325">Glycoprotein</keyword>
<evidence type="ECO:0000256" key="5">
    <source>
        <dbReference type="ARBA" id="ARBA00022729"/>
    </source>
</evidence>
<dbReference type="PROSITE" id="PS50287">
    <property type="entry name" value="SRCR_2"/>
    <property type="match status" value="3"/>
</dbReference>
<comment type="caution">
    <text evidence="11">Lacks conserved residue(s) required for the propagation of feature annotation.</text>
</comment>
<proteinExistence type="predicted"/>
<feature type="compositionally biased region" description="Acidic residues" evidence="12">
    <location>
        <begin position="474"/>
        <end position="486"/>
    </location>
</feature>
<evidence type="ECO:0000256" key="3">
    <source>
        <dbReference type="ARBA" id="ARBA00022525"/>
    </source>
</evidence>
<feature type="non-terminal residue" evidence="16">
    <location>
        <position position="671"/>
    </location>
</feature>
<dbReference type="GO" id="GO:0004252">
    <property type="term" value="F:serine-type endopeptidase activity"/>
    <property type="evidence" value="ECO:0007669"/>
    <property type="project" value="TreeGrafter"/>
</dbReference>